<evidence type="ECO:0000313" key="1">
    <source>
        <dbReference type="EMBL" id="MFD0762994.1"/>
    </source>
</evidence>
<gene>
    <name evidence="1" type="ORF">ACFQZW_12960</name>
</gene>
<comment type="caution">
    <text evidence="1">The sequence shown here is derived from an EMBL/GenBank/DDBJ whole genome shotgun (WGS) entry which is preliminary data.</text>
</comment>
<keyword evidence="2" id="KW-1185">Reference proteome</keyword>
<dbReference type="EMBL" id="JBHTIC010000020">
    <property type="protein sequence ID" value="MFD0762994.1"/>
    <property type="molecule type" value="Genomic_DNA"/>
</dbReference>
<dbReference type="Proteomes" id="UP001597032">
    <property type="component" value="Unassembled WGS sequence"/>
</dbReference>
<reference evidence="2" key="1">
    <citation type="journal article" date="2019" name="Int. J. Syst. Evol. Microbiol.">
        <title>The Global Catalogue of Microorganisms (GCM) 10K type strain sequencing project: providing services to taxonomists for standard genome sequencing and annotation.</title>
        <authorList>
            <consortium name="The Broad Institute Genomics Platform"/>
            <consortium name="The Broad Institute Genome Sequencing Center for Infectious Disease"/>
            <person name="Wu L."/>
            <person name="Ma J."/>
        </authorList>
    </citation>
    <scope>NUCLEOTIDE SEQUENCE [LARGE SCALE GENOMIC DNA]</scope>
    <source>
        <strain evidence="2">CCUG 60022</strain>
    </source>
</reference>
<protein>
    <submittedName>
        <fullName evidence="1">Uncharacterized protein</fullName>
    </submittedName>
</protein>
<proteinExistence type="predicted"/>
<sequence length="120" mass="13932">MDKENNLIDFLMWWDEKIDFTSAFHITGLYLEEKENEKVKLILNGVGGSVFSRTQLIILGLCKNYGAEIQVDFENGKYTYTLVESTGDTKTIRKDTFNKLKESGQISLKWRPSIDVERWS</sequence>
<dbReference type="RefSeq" id="WP_386783548.1">
    <property type="nucleotide sequence ID" value="NZ_JBHTIC010000020.1"/>
</dbReference>
<evidence type="ECO:0000313" key="2">
    <source>
        <dbReference type="Proteomes" id="UP001597032"/>
    </source>
</evidence>
<organism evidence="1 2">
    <name type="scientific">Lutibacter aestuarii</name>
    <dbReference type="NCBI Taxonomy" id="861111"/>
    <lineage>
        <taxon>Bacteria</taxon>
        <taxon>Pseudomonadati</taxon>
        <taxon>Bacteroidota</taxon>
        <taxon>Flavobacteriia</taxon>
        <taxon>Flavobacteriales</taxon>
        <taxon>Flavobacteriaceae</taxon>
        <taxon>Lutibacter</taxon>
    </lineage>
</organism>
<name>A0ABW2ZAG5_9FLAO</name>
<accession>A0ABW2ZAG5</accession>